<sequence length="352" mass="41565">MSVISESNKQILWEVLNGMIDGNDLKIQNINQFRNFFENQCRTYHSKRFDYNGLSEINKLIVSGCFQYLTKMSQDEKLVMFRDYEKFGNKNLVKSLQIGKRYEEHETNFKKLMNNKKPGEIDFSENADEPIGNMENVLSQTMEQRESELSNIRQTYDTNDSIKWLNSGGVPKLKIHDEQSVKLDVVERPKRQEKPKKRVKFKSDISNFQKEETKMHKGNMDEGNMDEYFKLMNDDMNKDIKKKEEDINLKMNVIKEVERREKLEEKKEDINLTNFFESMKVKTKDSDVNAAKSQTDAVNISKRIDKIETYLFDILNNQMNILKKLDKLENLKTNLKNNIFENIKNSELSLTN</sequence>
<name>A0A6C0FAT5_9ZZZZ</name>
<dbReference type="AlphaFoldDB" id="A0A6C0FAT5"/>
<organism evidence="1">
    <name type="scientific">viral metagenome</name>
    <dbReference type="NCBI Taxonomy" id="1070528"/>
    <lineage>
        <taxon>unclassified sequences</taxon>
        <taxon>metagenomes</taxon>
        <taxon>organismal metagenomes</taxon>
    </lineage>
</organism>
<proteinExistence type="predicted"/>
<dbReference type="EMBL" id="MN738804">
    <property type="protein sequence ID" value="QHT37669.1"/>
    <property type="molecule type" value="Genomic_DNA"/>
</dbReference>
<protein>
    <submittedName>
        <fullName evidence="1">Uncharacterized protein</fullName>
    </submittedName>
</protein>
<evidence type="ECO:0000313" key="1">
    <source>
        <dbReference type="EMBL" id="QHT37669.1"/>
    </source>
</evidence>
<accession>A0A6C0FAT5</accession>
<reference evidence="1" key="1">
    <citation type="journal article" date="2020" name="Nature">
        <title>Giant virus diversity and host interactions through global metagenomics.</title>
        <authorList>
            <person name="Schulz F."/>
            <person name="Roux S."/>
            <person name="Paez-Espino D."/>
            <person name="Jungbluth S."/>
            <person name="Walsh D.A."/>
            <person name="Denef V.J."/>
            <person name="McMahon K.D."/>
            <person name="Konstantinidis K.T."/>
            <person name="Eloe-Fadrosh E.A."/>
            <person name="Kyrpides N.C."/>
            <person name="Woyke T."/>
        </authorList>
    </citation>
    <scope>NUCLEOTIDE SEQUENCE</scope>
    <source>
        <strain evidence="1">GVMAG-S-ERX555997-44</strain>
    </source>
</reference>